<dbReference type="InterPro" id="IPR023405">
    <property type="entry name" value="Topo_IA_core_domain"/>
</dbReference>
<sequence>MQCLLAEKPSVARDMAQTLGQPQKHDGYLTVGSDWIITWAFGHLVTLAAPEAYDPSWKQWAWTTLPLIPPGGFQLVPIAKSLPQFKIVKNLFLRH</sequence>
<keyword evidence="1" id="KW-0413">Isomerase</keyword>
<dbReference type="AlphaFoldDB" id="A0A2T2WNQ5"/>
<gene>
    <name evidence="1" type="ORF">C7B43_19770</name>
</gene>
<reference evidence="1 2" key="1">
    <citation type="journal article" date="2014" name="BMC Genomics">
        <title>Comparison of environmental and isolate Sulfobacillus genomes reveals diverse carbon, sulfur, nitrogen, and hydrogen metabolisms.</title>
        <authorList>
            <person name="Justice N.B."/>
            <person name="Norman A."/>
            <person name="Brown C.T."/>
            <person name="Singh A."/>
            <person name="Thomas B.C."/>
            <person name="Banfield J.F."/>
        </authorList>
    </citation>
    <scope>NUCLEOTIDE SEQUENCE [LARGE SCALE GENOMIC DNA]</scope>
    <source>
        <strain evidence="1">AMDSBA1</strain>
    </source>
</reference>
<evidence type="ECO:0000313" key="2">
    <source>
        <dbReference type="Proteomes" id="UP000242699"/>
    </source>
</evidence>
<dbReference type="SUPFAM" id="SSF56712">
    <property type="entry name" value="Prokaryotic type I DNA topoisomerase"/>
    <property type="match status" value="1"/>
</dbReference>
<organism evidence="1 2">
    <name type="scientific">Sulfobacillus benefaciens</name>
    <dbReference type="NCBI Taxonomy" id="453960"/>
    <lineage>
        <taxon>Bacteria</taxon>
        <taxon>Bacillati</taxon>
        <taxon>Bacillota</taxon>
        <taxon>Clostridia</taxon>
        <taxon>Eubacteriales</taxon>
        <taxon>Clostridiales Family XVII. Incertae Sedis</taxon>
        <taxon>Sulfobacillus</taxon>
    </lineage>
</organism>
<dbReference type="EMBL" id="PXYT01000089">
    <property type="protein sequence ID" value="PSR23843.1"/>
    <property type="molecule type" value="Genomic_DNA"/>
</dbReference>
<evidence type="ECO:0000313" key="1">
    <source>
        <dbReference type="EMBL" id="PSR23843.1"/>
    </source>
</evidence>
<dbReference type="Proteomes" id="UP000242699">
    <property type="component" value="Unassembled WGS sequence"/>
</dbReference>
<dbReference type="GO" id="GO:0016853">
    <property type="term" value="F:isomerase activity"/>
    <property type="evidence" value="ECO:0007669"/>
    <property type="project" value="UniProtKB-KW"/>
</dbReference>
<protein>
    <submittedName>
        <fullName evidence="1">DNA topoisomerase III</fullName>
    </submittedName>
</protein>
<feature type="non-terminal residue" evidence="1">
    <location>
        <position position="95"/>
    </location>
</feature>
<proteinExistence type="predicted"/>
<name>A0A2T2WNQ5_9FIRM</name>
<comment type="caution">
    <text evidence="1">The sequence shown here is derived from an EMBL/GenBank/DDBJ whole genome shotgun (WGS) entry which is preliminary data.</text>
</comment>
<accession>A0A2T2WNQ5</accession>
<dbReference type="Gene3D" id="3.40.50.140">
    <property type="match status" value="1"/>
</dbReference>